<comment type="caution">
    <text evidence="2">The sequence shown here is derived from an EMBL/GenBank/DDBJ whole genome shotgun (WGS) entry which is preliminary data.</text>
</comment>
<dbReference type="EMBL" id="QUAJ01000018">
    <property type="protein sequence ID" value="REI40549.1"/>
    <property type="molecule type" value="Genomic_DNA"/>
</dbReference>
<evidence type="ECO:0000259" key="1">
    <source>
        <dbReference type="Pfam" id="PF20720"/>
    </source>
</evidence>
<dbReference type="InterPro" id="IPR027417">
    <property type="entry name" value="P-loop_NTPase"/>
</dbReference>
<accession>A0ABX9KFF3</accession>
<organism evidence="2 3">
    <name type="scientific">Psychrilyobacter piezotolerans</name>
    <dbReference type="NCBI Taxonomy" id="2293438"/>
    <lineage>
        <taxon>Bacteria</taxon>
        <taxon>Fusobacteriati</taxon>
        <taxon>Fusobacteriota</taxon>
        <taxon>Fusobacteriia</taxon>
        <taxon>Fusobacteriales</taxon>
        <taxon>Fusobacteriaceae</taxon>
        <taxon>Psychrilyobacter</taxon>
    </lineage>
</organism>
<evidence type="ECO:0000313" key="2">
    <source>
        <dbReference type="EMBL" id="REI40549.1"/>
    </source>
</evidence>
<gene>
    <name evidence="2" type="ORF">DYH56_10340</name>
</gene>
<proteinExistence type="predicted"/>
<keyword evidence="3" id="KW-1185">Reference proteome</keyword>
<protein>
    <recommendedName>
        <fullName evidence="1">Novel STAND NTPase 3 domain-containing protein</fullName>
    </recommendedName>
</protein>
<dbReference type="Proteomes" id="UP000263486">
    <property type="component" value="Unassembled WGS sequence"/>
</dbReference>
<dbReference type="SUPFAM" id="SSF52540">
    <property type="entry name" value="P-loop containing nucleoside triphosphate hydrolases"/>
    <property type="match status" value="1"/>
</dbReference>
<name>A0ABX9KFF3_9FUSO</name>
<dbReference type="Pfam" id="PF20720">
    <property type="entry name" value="nSTAND3"/>
    <property type="match status" value="1"/>
</dbReference>
<dbReference type="RefSeq" id="WP_114642794.1">
    <property type="nucleotide sequence ID" value="NZ_JAACIO010000019.1"/>
</dbReference>
<dbReference type="InterPro" id="IPR049050">
    <property type="entry name" value="nSTAND3"/>
</dbReference>
<reference evidence="2 3" key="1">
    <citation type="submission" date="2018-08" db="EMBL/GenBank/DDBJ databases">
        <title>Draft genome sequence of Psychrilyobacter sp. strain SD5 isolated from Black Sea water.</title>
        <authorList>
            <person name="Yadav S."/>
            <person name="Villanueva L."/>
            <person name="Damste J.S.S."/>
        </authorList>
    </citation>
    <scope>NUCLEOTIDE SEQUENCE [LARGE SCALE GENOMIC DNA]</scope>
    <source>
        <strain evidence="2 3">SD5</strain>
    </source>
</reference>
<sequence>MNYIDLSLKSLTREEDNIYLLKDKIKKNRISIMLGAPGSGKSFILQKYKDENNNVELTSVKKFIKLKRQIDESVKILLLDGLDEYRRVADDKTFVLTEIGNKVNDLLKRNSDLKIVMSCREMDWCGESDKNALKQKVNEEVSLFNIQPLSLEGDNKFLLKDIIQKNKIVIILGAPGSGKSSILQKYKGENNNTELIPVKKFIKLKSQIDESVKILLLDGLDEYRRVADDKTFVLTEIGNKVNDLLKMNKNLKIIITCREMDWRGESDKNDLREEVNEEAIFFSIQPLSIEEQNKLADLLNIDNKDIFIRKFTNKGFLSNPQMFYMLSEIWKNNRDEISSKTNLYKQFIVSAREQNQNHLQSSFYIEQGEMFKIVGYLAFYYVFSGIDNFDNNFIDEISNSEKGYKKELLEEVLKTKIFSEGKFIHRTIAEYTLANYIFKYKLDDSIEISKERIKNLFVKNVKIPTELRGTYAWLCSLSADQDFIQVDPYYQAIHGDNSLFNIEDKKKIILAVKEYSKTNPYFFEFGQRMELEGFYTIELDNFLINEYDKALKFENHYIDFIINIITQSEEISDNLKAFLKEKIEENLIPTYYKEDFIKLFILEPDYLQDVVEKIKSGDILDKDDRLKERILNILYPKYIDHTKISEYLILYTHKRIIGYCNYLYKTEYDNKYELLKRIYELSCDDSREVKLKLPKLVKSFVSDYFLETLLKYDESLEAKEIYAIIEYFNTYYSDFEKIKFESYRYEITDKVKVSEEKLQRLANELFEIYIDKMLSKENETLNIHSLTCDFNYFFSYKSPNNQSEVLLKKMNKNFEKKVNKDLFFRGLNCLLKDENNKPIIPKNIEELIIKYGLEEEFNNWLNPKRQDWEIESQQQEKKWKEEEIEAKRRNEKYFENKSDEEIQKCFGDLGWIAHLFYFDNSKKEKIYLENATLERLKAVLKDTIYNELIEPKLLTLNSLAKDSPSANRNIDIVYYVSLVLNEDEEIIIDDVELKKYLYTNTLKQSKAINIQKSNFIKRLEKNDLNFVKGCLKEYIELLLEEQFYEIKHIVNKYTNLDSNIDNLKRIAMSHGSNLSDIKNSISENFLNIYAFNLEMSDLIELEKLEMNTDNKNAVEALIVFNNNKKENFTIDMATSFHSLIRDNAQELYDGFKNFDSKLRIKIISYMMSAFKINKSIEEVNGIQSPKNECASFLKRTSLMFFDIEELETLSELHSSDDDTWKNKILNKLNELQQQQSDSLHESYKVKNIKKFIFDSAILSKKDFFTEVSYKIEKLKQEIEDNINNDKNSFYSEVKLVKSKKTEEASRDIILQRLNDKYGSELLSTKEQYLADNRLDINVKYKSNFSYQVQIECKRDDNGELYEGIQNQLIDKYFSSNVQYGIYLIFYFRKLKNKSLMLKKVYDSIPNGYEDKIKVICIDLVI</sequence>
<evidence type="ECO:0000313" key="3">
    <source>
        <dbReference type="Proteomes" id="UP000263486"/>
    </source>
</evidence>
<feature type="domain" description="Novel STAND NTPase 3" evidence="1">
    <location>
        <begin position="160"/>
        <end position="294"/>
    </location>
</feature>